<dbReference type="EMBL" id="BFAA01019463">
    <property type="protein sequence ID" value="GCB82437.1"/>
    <property type="molecule type" value="Genomic_DNA"/>
</dbReference>
<protein>
    <submittedName>
        <fullName evidence="8">Uncharacterized protein</fullName>
    </submittedName>
</protein>
<keyword evidence="9" id="KW-1185">Reference proteome</keyword>
<reference evidence="8 9" key="1">
    <citation type="journal article" date="2018" name="Nat. Ecol. Evol.">
        <title>Shark genomes provide insights into elasmobranch evolution and the origin of vertebrates.</title>
        <authorList>
            <person name="Hara Y"/>
            <person name="Yamaguchi K"/>
            <person name="Onimaru K"/>
            <person name="Kadota M"/>
            <person name="Koyanagi M"/>
            <person name="Keeley SD"/>
            <person name="Tatsumi K"/>
            <person name="Tanaka K"/>
            <person name="Motone F"/>
            <person name="Kageyama Y"/>
            <person name="Nozu R"/>
            <person name="Adachi N"/>
            <person name="Nishimura O"/>
            <person name="Nakagawa R"/>
            <person name="Tanegashima C"/>
            <person name="Kiyatake I"/>
            <person name="Matsumoto R"/>
            <person name="Murakumo K"/>
            <person name="Nishida K"/>
            <person name="Terakita A"/>
            <person name="Kuratani S"/>
            <person name="Sato K"/>
            <person name="Hyodo S Kuraku.S."/>
        </authorList>
    </citation>
    <scope>NUCLEOTIDE SEQUENCE [LARGE SCALE GENOMIC DNA]</scope>
</reference>
<evidence type="ECO:0000256" key="4">
    <source>
        <dbReference type="ARBA" id="ARBA00022737"/>
    </source>
</evidence>
<name>A0A401QAV1_SCYTO</name>
<feature type="region of interest" description="Disordered" evidence="7">
    <location>
        <begin position="68"/>
        <end position="95"/>
    </location>
</feature>
<dbReference type="OrthoDB" id="6108017at2759"/>
<keyword evidence="6" id="KW-0966">Cell projection</keyword>
<evidence type="ECO:0000256" key="7">
    <source>
        <dbReference type="SAM" id="MobiDB-lite"/>
    </source>
</evidence>
<dbReference type="GO" id="GO:0051491">
    <property type="term" value="P:positive regulation of filopodium assembly"/>
    <property type="evidence" value="ECO:0007669"/>
    <property type="project" value="TreeGrafter"/>
</dbReference>
<sequence>SRKETEQKQLRTPRRRMQQPKMLNSPEDSLYYNQLNGILQYQGSKRKPRKLGQIKVLDIEDEYYKSLSSIEPVPEEDDSLSPPPPIPRGPGFTHS</sequence>
<evidence type="ECO:0000256" key="3">
    <source>
        <dbReference type="ARBA" id="ARBA00022490"/>
    </source>
</evidence>
<dbReference type="GO" id="GO:0004674">
    <property type="term" value="F:protein serine/threonine kinase activity"/>
    <property type="evidence" value="ECO:0007669"/>
    <property type="project" value="TreeGrafter"/>
</dbReference>
<feature type="non-terminal residue" evidence="8">
    <location>
        <position position="1"/>
    </location>
</feature>
<dbReference type="GO" id="GO:0007605">
    <property type="term" value="P:sensory perception of sound"/>
    <property type="evidence" value="ECO:0007669"/>
    <property type="project" value="TreeGrafter"/>
</dbReference>
<proteinExistence type="predicted"/>
<feature type="region of interest" description="Disordered" evidence="7">
    <location>
        <begin position="1"/>
        <end position="29"/>
    </location>
</feature>
<evidence type="ECO:0000256" key="2">
    <source>
        <dbReference type="ARBA" id="ARBA00004316"/>
    </source>
</evidence>
<keyword evidence="3" id="KW-0963">Cytoplasm</keyword>
<evidence type="ECO:0000313" key="8">
    <source>
        <dbReference type="EMBL" id="GCB82437.1"/>
    </source>
</evidence>
<evidence type="ECO:0000313" key="9">
    <source>
        <dbReference type="Proteomes" id="UP000288216"/>
    </source>
</evidence>
<dbReference type="STRING" id="75743.A0A401QAV1"/>
<dbReference type="GO" id="GO:0000146">
    <property type="term" value="F:microfilament motor activity"/>
    <property type="evidence" value="ECO:0007669"/>
    <property type="project" value="TreeGrafter"/>
</dbReference>
<dbReference type="PANTHER" id="PTHR46256">
    <property type="entry name" value="AGAP011099-PA"/>
    <property type="match status" value="1"/>
</dbReference>
<dbReference type="PANTHER" id="PTHR46256:SF1">
    <property type="entry name" value="MYOSIN-IIIB"/>
    <property type="match status" value="1"/>
</dbReference>
<dbReference type="GO" id="GO:0032426">
    <property type="term" value="C:stereocilium tip"/>
    <property type="evidence" value="ECO:0007669"/>
    <property type="project" value="TreeGrafter"/>
</dbReference>
<dbReference type="GO" id="GO:0005856">
    <property type="term" value="C:cytoskeleton"/>
    <property type="evidence" value="ECO:0007669"/>
    <property type="project" value="UniProtKB-SubCell"/>
</dbReference>
<evidence type="ECO:0000256" key="1">
    <source>
        <dbReference type="ARBA" id="ARBA00004245"/>
    </source>
</evidence>
<keyword evidence="5" id="KW-0206">Cytoskeleton</keyword>
<comment type="caution">
    <text evidence="8">The sequence shown here is derived from an EMBL/GenBank/DDBJ whole genome shotgun (WGS) entry which is preliminary data.</text>
</comment>
<dbReference type="GO" id="GO:0001917">
    <property type="term" value="C:photoreceptor inner segment"/>
    <property type="evidence" value="ECO:0007669"/>
    <property type="project" value="TreeGrafter"/>
</dbReference>
<dbReference type="GO" id="GO:0030832">
    <property type="term" value="P:regulation of actin filament length"/>
    <property type="evidence" value="ECO:0007669"/>
    <property type="project" value="TreeGrafter"/>
</dbReference>
<comment type="subcellular location">
    <subcellularLocation>
        <location evidence="2">Cell projection</location>
    </subcellularLocation>
    <subcellularLocation>
        <location evidence="1">Cytoplasm</location>
        <location evidence="1">Cytoskeleton</location>
    </subcellularLocation>
</comment>
<evidence type="ECO:0000256" key="6">
    <source>
        <dbReference type="ARBA" id="ARBA00023273"/>
    </source>
</evidence>
<dbReference type="InterPro" id="IPR052409">
    <property type="entry name" value="Myosin-III_kinase_activity"/>
</dbReference>
<dbReference type="AlphaFoldDB" id="A0A401QAV1"/>
<evidence type="ECO:0000256" key="5">
    <source>
        <dbReference type="ARBA" id="ARBA00023212"/>
    </source>
</evidence>
<keyword evidence="4" id="KW-0677">Repeat</keyword>
<dbReference type="Proteomes" id="UP000288216">
    <property type="component" value="Unassembled WGS sequence"/>
</dbReference>
<organism evidence="8 9">
    <name type="scientific">Scyliorhinus torazame</name>
    <name type="common">Cloudy catshark</name>
    <name type="synonym">Catulus torazame</name>
    <dbReference type="NCBI Taxonomy" id="75743"/>
    <lineage>
        <taxon>Eukaryota</taxon>
        <taxon>Metazoa</taxon>
        <taxon>Chordata</taxon>
        <taxon>Craniata</taxon>
        <taxon>Vertebrata</taxon>
        <taxon>Chondrichthyes</taxon>
        <taxon>Elasmobranchii</taxon>
        <taxon>Galeomorphii</taxon>
        <taxon>Galeoidea</taxon>
        <taxon>Carcharhiniformes</taxon>
        <taxon>Scyliorhinidae</taxon>
        <taxon>Scyliorhinus</taxon>
    </lineage>
</organism>
<gene>
    <name evidence="8" type="ORF">scyTo_0021609</name>
</gene>
<dbReference type="GO" id="GO:0032433">
    <property type="term" value="C:filopodium tip"/>
    <property type="evidence" value="ECO:0007669"/>
    <property type="project" value="TreeGrafter"/>
</dbReference>
<accession>A0A401QAV1</accession>